<reference evidence="4" key="2">
    <citation type="submission" date="2020-09" db="EMBL/GenBank/DDBJ databases">
        <authorList>
            <person name="Sun Q."/>
            <person name="Zhou Y."/>
        </authorList>
    </citation>
    <scope>NUCLEOTIDE SEQUENCE</scope>
    <source>
        <strain evidence="4">CGMCC 1.14984</strain>
    </source>
</reference>
<accession>A0A8J3A6H4</accession>
<dbReference type="Pfam" id="PF00685">
    <property type="entry name" value="Sulfotransfer_1"/>
    <property type="match status" value="1"/>
</dbReference>
<dbReference type="InterPro" id="IPR037359">
    <property type="entry name" value="NST/OST"/>
</dbReference>
<comment type="caution">
    <text evidence="4">The sequence shown here is derived from an EMBL/GenBank/DDBJ whole genome shotgun (WGS) entry which is preliminary data.</text>
</comment>
<dbReference type="InterPro" id="IPR000863">
    <property type="entry name" value="Sulfotransferase_dom"/>
</dbReference>
<dbReference type="AlphaFoldDB" id="A0A8J3A6H4"/>
<name>A0A8J3A6H4_9PROT</name>
<dbReference type="SUPFAM" id="SSF52540">
    <property type="entry name" value="P-loop containing nucleoside triphosphate hydrolases"/>
    <property type="match status" value="1"/>
</dbReference>
<proteinExistence type="predicted"/>
<protein>
    <submittedName>
        <fullName evidence="4">Sulfotransferase</fullName>
    </submittedName>
</protein>
<feature type="domain" description="Sulfotransferase" evidence="3">
    <location>
        <begin position="21"/>
        <end position="206"/>
    </location>
</feature>
<dbReference type="GO" id="GO:0008146">
    <property type="term" value="F:sulfotransferase activity"/>
    <property type="evidence" value="ECO:0007669"/>
    <property type="project" value="InterPro"/>
</dbReference>
<dbReference type="PANTHER" id="PTHR10605:SF56">
    <property type="entry name" value="BIFUNCTIONAL HEPARAN SULFATE N-DEACETYLASE_N-SULFOTRANSFERASE"/>
    <property type="match status" value="1"/>
</dbReference>
<evidence type="ECO:0000313" key="4">
    <source>
        <dbReference type="EMBL" id="GGH95574.1"/>
    </source>
</evidence>
<gene>
    <name evidence="4" type="ORF">GCM10011355_12440</name>
</gene>
<evidence type="ECO:0000259" key="3">
    <source>
        <dbReference type="Pfam" id="PF00685"/>
    </source>
</evidence>
<organism evidence="4 5">
    <name type="scientific">Aquisalinus luteolus</name>
    <dbReference type="NCBI Taxonomy" id="1566827"/>
    <lineage>
        <taxon>Bacteria</taxon>
        <taxon>Pseudomonadati</taxon>
        <taxon>Pseudomonadota</taxon>
        <taxon>Alphaproteobacteria</taxon>
        <taxon>Parvularculales</taxon>
        <taxon>Parvularculaceae</taxon>
        <taxon>Aquisalinus</taxon>
    </lineage>
</organism>
<dbReference type="PANTHER" id="PTHR10605">
    <property type="entry name" value="HEPARAN SULFATE SULFOTRANSFERASE"/>
    <property type="match status" value="1"/>
</dbReference>
<reference evidence="4" key="1">
    <citation type="journal article" date="2014" name="Int. J. Syst. Evol. Microbiol.">
        <title>Complete genome sequence of Corynebacterium casei LMG S-19264T (=DSM 44701T), isolated from a smear-ripened cheese.</title>
        <authorList>
            <consortium name="US DOE Joint Genome Institute (JGI-PGF)"/>
            <person name="Walter F."/>
            <person name="Albersmeier A."/>
            <person name="Kalinowski J."/>
            <person name="Ruckert C."/>
        </authorList>
    </citation>
    <scope>NUCLEOTIDE SEQUENCE</scope>
    <source>
        <strain evidence="4">CGMCC 1.14984</strain>
    </source>
</reference>
<dbReference type="Proteomes" id="UP000621856">
    <property type="component" value="Unassembled WGS sequence"/>
</dbReference>
<dbReference type="InterPro" id="IPR027417">
    <property type="entry name" value="P-loop_NTPase"/>
</dbReference>
<dbReference type="EMBL" id="BMGZ01000001">
    <property type="protein sequence ID" value="GGH95574.1"/>
    <property type="molecule type" value="Genomic_DNA"/>
</dbReference>
<keyword evidence="2" id="KW-0325">Glycoprotein</keyword>
<evidence type="ECO:0000313" key="5">
    <source>
        <dbReference type="Proteomes" id="UP000621856"/>
    </source>
</evidence>
<evidence type="ECO:0000256" key="1">
    <source>
        <dbReference type="ARBA" id="ARBA00022679"/>
    </source>
</evidence>
<sequence>MSVTQAKITTEPKMPLARPLPDFAVIGAMRAGTTTLQKMLATQQGICLPAMKETDYFIASKNHHRGAGWYQGRFDDRLALCGDISPNYAKRDVFPEAPALLHETNPTARLIYIVRDPVARALSQYNHAWLTGSNMPEPTALIDSDAGNHIINTSRYHWQLQPWLKLFPEDQILIVDFDDLVRQPQTALPALGRFLDVDLNSSTLEQSNSSAELGRMPDWWMGVRESAFGSQLRAMLPGGLAGKIKSLAAGSGTAEGRKPPSFPEPVIVALREVLAGDAAALRRDTGLAFRNWSV</sequence>
<dbReference type="Gene3D" id="3.40.50.300">
    <property type="entry name" value="P-loop containing nucleotide triphosphate hydrolases"/>
    <property type="match status" value="1"/>
</dbReference>
<keyword evidence="1" id="KW-0808">Transferase</keyword>
<evidence type="ECO:0000256" key="2">
    <source>
        <dbReference type="ARBA" id="ARBA00023180"/>
    </source>
</evidence>